<evidence type="ECO:0000256" key="15">
    <source>
        <dbReference type="SAM" id="Phobius"/>
    </source>
</evidence>
<protein>
    <recommendedName>
        <fullName evidence="3">histidine kinase</fullName>
        <ecNumber evidence="3">2.7.13.3</ecNumber>
    </recommendedName>
</protein>
<gene>
    <name evidence="18" type="ordered locus">Aaci_1103</name>
</gene>
<evidence type="ECO:0000256" key="6">
    <source>
        <dbReference type="ARBA" id="ARBA00022679"/>
    </source>
</evidence>
<dbReference type="STRING" id="521098.Aaci_1103"/>
<sequence>MSLRRKIILAFFLTLSIMLVALAFILQAEVHRHFLSVVCPEINSVSPSLTQQIEVHFEQALTQSLLWTVLIFVVATAGVAVLVSRAITQRIFVMQKQALEIARGKWGTTIPVEGHDELSSLANTLNSLSKQLHKQEELRRNLIQDLAHELRTPLTTLRSHIQAFYDGLWEPNRERLYSCLEEIQRFEALVTSVERLYEADVAVHAARRDLSSADVNQVAQSVIQLFEPRCAELGIRLELRTPDVPVWVTARAQHVSQILWNLLDNAVKFTPSGGNIVVEVGHQDGKPFLSVKDSGVGIPAEEIDNIFERFYRVDKSRDRKTGGSGLGLAIVKQLVELSRGFVQVNSRVGRGSTFTVVWPE</sequence>
<evidence type="ECO:0000313" key="18">
    <source>
        <dbReference type="EMBL" id="ACV58139.1"/>
    </source>
</evidence>
<evidence type="ECO:0000256" key="10">
    <source>
        <dbReference type="ARBA" id="ARBA00022840"/>
    </source>
</evidence>
<evidence type="ECO:0000256" key="4">
    <source>
        <dbReference type="ARBA" id="ARBA00022475"/>
    </source>
</evidence>
<keyword evidence="5" id="KW-0597">Phosphoprotein</keyword>
<dbReference type="SUPFAM" id="SSF47384">
    <property type="entry name" value="Homodimeric domain of signal transducing histidine kinase"/>
    <property type="match status" value="1"/>
</dbReference>
<dbReference type="Proteomes" id="UP000001917">
    <property type="component" value="Chromosome"/>
</dbReference>
<dbReference type="PANTHER" id="PTHR45436:SF5">
    <property type="entry name" value="SENSOR HISTIDINE KINASE TRCS"/>
    <property type="match status" value="1"/>
</dbReference>
<keyword evidence="14" id="KW-0175">Coiled coil</keyword>
<evidence type="ECO:0000256" key="11">
    <source>
        <dbReference type="ARBA" id="ARBA00022989"/>
    </source>
</evidence>
<dbReference type="InterPro" id="IPR003594">
    <property type="entry name" value="HATPase_dom"/>
</dbReference>
<evidence type="ECO:0000313" key="19">
    <source>
        <dbReference type="Proteomes" id="UP000001917"/>
    </source>
</evidence>
<dbReference type="PROSITE" id="PS50109">
    <property type="entry name" value="HIS_KIN"/>
    <property type="match status" value="1"/>
</dbReference>
<keyword evidence="10" id="KW-0067">ATP-binding</keyword>
<reference evidence="19" key="1">
    <citation type="submission" date="2009-09" db="EMBL/GenBank/DDBJ databases">
        <title>The complete chromosome of Alicyclobacillus acidocaldarius subsp. acidocaldarius DSM 446.</title>
        <authorList>
            <consortium name="US DOE Joint Genome Institute (JGI-PGF)"/>
            <person name="Lucas S."/>
            <person name="Copeland A."/>
            <person name="Lapidus A."/>
            <person name="Glavina del Rio T."/>
            <person name="Dalin E."/>
            <person name="Tice H."/>
            <person name="Bruce D."/>
            <person name="Goodwin L."/>
            <person name="Pitluck S."/>
            <person name="Kyrpides N."/>
            <person name="Mavromatis K."/>
            <person name="Ivanova N."/>
            <person name="Ovchinnikova G."/>
            <person name="Chertkov O."/>
            <person name="Sims D."/>
            <person name="Brettin T."/>
            <person name="Detter J.C."/>
            <person name="Han C."/>
            <person name="Larimer F."/>
            <person name="Land M."/>
            <person name="Hauser L."/>
            <person name="Markowitz V."/>
            <person name="Cheng J.-F."/>
            <person name="Hugenholtz P."/>
            <person name="Woyke T."/>
            <person name="Wu D."/>
            <person name="Pukall R."/>
            <person name="Klenk H.-P."/>
            <person name="Eisen J.A."/>
        </authorList>
    </citation>
    <scope>NUCLEOTIDE SEQUENCE [LARGE SCALE GENOMIC DNA]</scope>
    <source>
        <strain evidence="19">ATCC 27009 / DSM 446 / BCRC 14685 / JCM 5260 / KCTC 1825 / NBRC 15652 / NCIMB 11725 / NRRL B-14509 / 104-IA</strain>
    </source>
</reference>
<dbReference type="SMART" id="SM00388">
    <property type="entry name" value="HisKA"/>
    <property type="match status" value="1"/>
</dbReference>
<dbReference type="InterPro" id="IPR003661">
    <property type="entry name" value="HisK_dim/P_dom"/>
</dbReference>
<reference evidence="18 19" key="2">
    <citation type="journal article" date="2010" name="Stand. Genomic Sci.">
        <title>Complete genome sequence of Alicyclobacillus acidocaldarius type strain (104-IA).</title>
        <authorList>
            <person name="Mavromatis K."/>
            <person name="Sikorski J."/>
            <person name="Lapidus A."/>
            <person name="Glavina Del Rio T."/>
            <person name="Copeland A."/>
            <person name="Tice H."/>
            <person name="Cheng J.F."/>
            <person name="Lucas S."/>
            <person name="Chen F."/>
            <person name="Nolan M."/>
            <person name="Bruce D."/>
            <person name="Goodwin L."/>
            <person name="Pitluck S."/>
            <person name="Ivanova N."/>
            <person name="Ovchinnikova G."/>
            <person name="Pati A."/>
            <person name="Chen A."/>
            <person name="Palaniappan K."/>
            <person name="Land M."/>
            <person name="Hauser L."/>
            <person name="Chang Y.J."/>
            <person name="Jeffries C.D."/>
            <person name="Chain P."/>
            <person name="Meincke L."/>
            <person name="Sims D."/>
            <person name="Chertkov O."/>
            <person name="Han C."/>
            <person name="Brettin T."/>
            <person name="Detter J.C."/>
            <person name="Wahrenburg C."/>
            <person name="Rohde M."/>
            <person name="Pukall R."/>
            <person name="Goker M."/>
            <person name="Bristow J."/>
            <person name="Eisen J.A."/>
            <person name="Markowitz V."/>
            <person name="Hugenholtz P."/>
            <person name="Klenk H.P."/>
            <person name="Kyrpides N.C."/>
        </authorList>
    </citation>
    <scope>NUCLEOTIDE SEQUENCE [LARGE SCALE GENOMIC DNA]</scope>
    <source>
        <strain evidence="19">ATCC 27009 / DSM 446 / BCRC 14685 / JCM 5260 / KCTC 1825 / NBRC 15652 / NCIMB 11725 / NRRL B-14509 / 104-IA</strain>
    </source>
</reference>
<comment type="catalytic activity">
    <reaction evidence="1">
        <text>ATP + protein L-histidine = ADP + protein N-phospho-L-histidine.</text>
        <dbReference type="EC" id="2.7.13.3"/>
    </reaction>
</comment>
<dbReference type="InterPro" id="IPR036890">
    <property type="entry name" value="HATPase_C_sf"/>
</dbReference>
<evidence type="ECO:0000256" key="1">
    <source>
        <dbReference type="ARBA" id="ARBA00000085"/>
    </source>
</evidence>
<keyword evidence="12" id="KW-0902">Two-component regulatory system</keyword>
<dbReference type="FunFam" id="3.30.565.10:FF:000006">
    <property type="entry name" value="Sensor histidine kinase WalK"/>
    <property type="match status" value="1"/>
</dbReference>
<dbReference type="eggNOG" id="COG5002">
    <property type="taxonomic scope" value="Bacteria"/>
</dbReference>
<feature type="domain" description="Histidine kinase" evidence="16">
    <location>
        <begin position="145"/>
        <end position="360"/>
    </location>
</feature>
<evidence type="ECO:0000256" key="2">
    <source>
        <dbReference type="ARBA" id="ARBA00004651"/>
    </source>
</evidence>
<dbReference type="PANTHER" id="PTHR45436">
    <property type="entry name" value="SENSOR HISTIDINE KINASE YKOH"/>
    <property type="match status" value="1"/>
</dbReference>
<keyword evidence="9 18" id="KW-0418">Kinase</keyword>
<keyword evidence="7 15" id="KW-0812">Transmembrane</keyword>
<dbReference type="HOGENOM" id="CLU_000445_89_3_9"/>
<evidence type="ECO:0000256" key="13">
    <source>
        <dbReference type="ARBA" id="ARBA00023136"/>
    </source>
</evidence>
<dbReference type="SMART" id="SM00304">
    <property type="entry name" value="HAMP"/>
    <property type="match status" value="1"/>
</dbReference>
<feature type="domain" description="HAMP" evidence="17">
    <location>
        <begin position="85"/>
        <end position="137"/>
    </location>
</feature>
<dbReference type="CDD" id="cd00082">
    <property type="entry name" value="HisKA"/>
    <property type="match status" value="1"/>
</dbReference>
<dbReference type="InterPro" id="IPR050428">
    <property type="entry name" value="TCS_sensor_his_kinase"/>
</dbReference>
<organism evidence="18 19">
    <name type="scientific">Alicyclobacillus acidocaldarius subsp. acidocaldarius (strain ATCC 27009 / DSM 446 / BCRC 14685 / JCM 5260 / KCTC 1825 / NBRC 15652 / NCIMB 11725 / NRRL B-14509 / 104-IA)</name>
    <name type="common">Bacillus acidocaldarius</name>
    <dbReference type="NCBI Taxonomy" id="521098"/>
    <lineage>
        <taxon>Bacteria</taxon>
        <taxon>Bacillati</taxon>
        <taxon>Bacillota</taxon>
        <taxon>Bacilli</taxon>
        <taxon>Bacillales</taxon>
        <taxon>Alicyclobacillaceae</taxon>
        <taxon>Alicyclobacillus</taxon>
    </lineage>
</organism>
<dbReference type="Pfam" id="PF00672">
    <property type="entry name" value="HAMP"/>
    <property type="match status" value="1"/>
</dbReference>
<dbReference type="Gene3D" id="1.10.287.130">
    <property type="match status" value="1"/>
</dbReference>
<evidence type="ECO:0000256" key="8">
    <source>
        <dbReference type="ARBA" id="ARBA00022741"/>
    </source>
</evidence>
<dbReference type="Pfam" id="PF00512">
    <property type="entry name" value="HisKA"/>
    <property type="match status" value="1"/>
</dbReference>
<dbReference type="InterPro" id="IPR004358">
    <property type="entry name" value="Sig_transdc_His_kin-like_C"/>
</dbReference>
<proteinExistence type="predicted"/>
<dbReference type="Gene3D" id="6.10.340.10">
    <property type="match status" value="1"/>
</dbReference>
<feature type="transmembrane region" description="Helical" evidence="15">
    <location>
        <begin position="7"/>
        <end position="26"/>
    </location>
</feature>
<dbReference type="EMBL" id="CP001727">
    <property type="protein sequence ID" value="ACV58139.1"/>
    <property type="molecule type" value="Genomic_DNA"/>
</dbReference>
<dbReference type="PRINTS" id="PR00344">
    <property type="entry name" value="BCTRLSENSOR"/>
</dbReference>
<dbReference type="SUPFAM" id="SSF55874">
    <property type="entry name" value="ATPase domain of HSP90 chaperone/DNA topoisomerase II/histidine kinase"/>
    <property type="match status" value="1"/>
</dbReference>
<dbReference type="Pfam" id="PF02518">
    <property type="entry name" value="HATPase_c"/>
    <property type="match status" value="1"/>
</dbReference>
<keyword evidence="11 15" id="KW-1133">Transmembrane helix</keyword>
<evidence type="ECO:0000256" key="14">
    <source>
        <dbReference type="SAM" id="Coils"/>
    </source>
</evidence>
<evidence type="ECO:0000259" key="16">
    <source>
        <dbReference type="PROSITE" id="PS50109"/>
    </source>
</evidence>
<dbReference type="PROSITE" id="PS50885">
    <property type="entry name" value="HAMP"/>
    <property type="match status" value="1"/>
</dbReference>
<dbReference type="AlphaFoldDB" id="C8WVL7"/>
<evidence type="ECO:0000256" key="9">
    <source>
        <dbReference type="ARBA" id="ARBA00022777"/>
    </source>
</evidence>
<keyword evidence="6" id="KW-0808">Transferase</keyword>
<dbReference type="InterPro" id="IPR005467">
    <property type="entry name" value="His_kinase_dom"/>
</dbReference>
<dbReference type="SMART" id="SM00387">
    <property type="entry name" value="HATPase_c"/>
    <property type="match status" value="1"/>
</dbReference>
<comment type="subcellular location">
    <subcellularLocation>
        <location evidence="2">Cell membrane</location>
        <topology evidence="2">Multi-pass membrane protein</topology>
    </subcellularLocation>
</comment>
<accession>C8WVL7</accession>
<dbReference type="Gene3D" id="3.30.565.10">
    <property type="entry name" value="Histidine kinase-like ATPase, C-terminal domain"/>
    <property type="match status" value="1"/>
</dbReference>
<evidence type="ECO:0000259" key="17">
    <source>
        <dbReference type="PROSITE" id="PS50885"/>
    </source>
</evidence>
<dbReference type="InterPro" id="IPR036097">
    <property type="entry name" value="HisK_dim/P_sf"/>
</dbReference>
<evidence type="ECO:0000256" key="5">
    <source>
        <dbReference type="ARBA" id="ARBA00022553"/>
    </source>
</evidence>
<evidence type="ECO:0000256" key="12">
    <source>
        <dbReference type="ARBA" id="ARBA00023012"/>
    </source>
</evidence>
<dbReference type="CDD" id="cd06225">
    <property type="entry name" value="HAMP"/>
    <property type="match status" value="1"/>
</dbReference>
<dbReference type="RefSeq" id="WP_012810481.1">
    <property type="nucleotide sequence ID" value="NC_013205.1"/>
</dbReference>
<feature type="transmembrane region" description="Helical" evidence="15">
    <location>
        <begin position="65"/>
        <end position="87"/>
    </location>
</feature>
<dbReference type="GO" id="GO:0005524">
    <property type="term" value="F:ATP binding"/>
    <property type="evidence" value="ECO:0007669"/>
    <property type="project" value="UniProtKB-KW"/>
</dbReference>
<dbReference type="SUPFAM" id="SSF158472">
    <property type="entry name" value="HAMP domain-like"/>
    <property type="match status" value="1"/>
</dbReference>
<feature type="coiled-coil region" evidence="14">
    <location>
        <begin position="118"/>
        <end position="145"/>
    </location>
</feature>
<name>C8WVL7_ALIAD</name>
<dbReference type="InterPro" id="IPR003660">
    <property type="entry name" value="HAMP_dom"/>
</dbReference>
<dbReference type="GO" id="GO:0000155">
    <property type="term" value="F:phosphorelay sensor kinase activity"/>
    <property type="evidence" value="ECO:0007669"/>
    <property type="project" value="InterPro"/>
</dbReference>
<dbReference type="CDD" id="cd16922">
    <property type="entry name" value="HATPase_EvgS-ArcB-TorS-like"/>
    <property type="match status" value="1"/>
</dbReference>
<keyword evidence="4" id="KW-1003">Cell membrane</keyword>
<dbReference type="KEGG" id="aac:Aaci_1103"/>
<dbReference type="EC" id="2.7.13.3" evidence="3"/>
<evidence type="ECO:0000256" key="3">
    <source>
        <dbReference type="ARBA" id="ARBA00012438"/>
    </source>
</evidence>
<evidence type="ECO:0000256" key="7">
    <source>
        <dbReference type="ARBA" id="ARBA00022692"/>
    </source>
</evidence>
<dbReference type="GO" id="GO:0005886">
    <property type="term" value="C:plasma membrane"/>
    <property type="evidence" value="ECO:0007669"/>
    <property type="project" value="UniProtKB-SubCell"/>
</dbReference>
<keyword evidence="13 15" id="KW-0472">Membrane</keyword>
<keyword evidence="8" id="KW-0547">Nucleotide-binding</keyword>
<keyword evidence="19" id="KW-1185">Reference proteome</keyword>